<evidence type="ECO:0000313" key="7">
    <source>
        <dbReference type="EMBL" id="WDF70781.1"/>
    </source>
</evidence>
<comment type="cofactor">
    <cofactor evidence="1">
        <name>Zn(2+)</name>
        <dbReference type="ChEBI" id="CHEBI:29105"/>
    </cofactor>
</comment>
<evidence type="ECO:0000256" key="4">
    <source>
        <dbReference type="SAM" id="SignalP"/>
    </source>
</evidence>
<evidence type="ECO:0000256" key="2">
    <source>
        <dbReference type="ARBA" id="ARBA00007261"/>
    </source>
</evidence>
<evidence type="ECO:0000256" key="1">
    <source>
        <dbReference type="ARBA" id="ARBA00001947"/>
    </source>
</evidence>
<feature type="chain" id="PRO_5046408507" evidence="4">
    <location>
        <begin position="23"/>
        <end position="979"/>
    </location>
</feature>
<feature type="signal peptide" evidence="4">
    <location>
        <begin position="1"/>
        <end position="22"/>
    </location>
</feature>
<keyword evidence="4" id="KW-0732">Signal</keyword>
<accession>A0ABY7WQT9</accession>
<evidence type="ECO:0000259" key="6">
    <source>
        <dbReference type="Pfam" id="PF05193"/>
    </source>
</evidence>
<evidence type="ECO:0000259" key="5">
    <source>
        <dbReference type="Pfam" id="PF00675"/>
    </source>
</evidence>
<dbReference type="Proteomes" id="UP001221558">
    <property type="component" value="Chromosome"/>
</dbReference>
<dbReference type="Pfam" id="PF00675">
    <property type="entry name" value="Peptidase_M16"/>
    <property type="match status" value="2"/>
</dbReference>
<feature type="domain" description="Peptidase M16 C-terminal" evidence="6">
    <location>
        <begin position="757"/>
        <end position="874"/>
    </location>
</feature>
<dbReference type="PANTHER" id="PTHR11851:SF49">
    <property type="entry name" value="MITOCHONDRIAL-PROCESSING PEPTIDASE SUBUNIT ALPHA"/>
    <property type="match status" value="1"/>
</dbReference>
<comment type="similarity">
    <text evidence="2 3">Belongs to the peptidase M16 family.</text>
</comment>
<reference evidence="7 8" key="1">
    <citation type="submission" date="2023-02" db="EMBL/GenBank/DDBJ databases">
        <title>Genome sequence of Sphingobacterium sp. KACC 22765.</title>
        <authorList>
            <person name="Kim S."/>
            <person name="Heo J."/>
            <person name="Kwon S.-W."/>
        </authorList>
    </citation>
    <scope>NUCLEOTIDE SEQUENCE [LARGE SCALE GENOMIC DNA]</scope>
    <source>
        <strain evidence="7 8">KACC 22765</strain>
    </source>
</reference>
<dbReference type="InterPro" id="IPR050361">
    <property type="entry name" value="MPP/UQCRC_Complex"/>
</dbReference>
<dbReference type="Gene3D" id="3.30.830.10">
    <property type="entry name" value="Metalloenzyme, LuxS/M16 peptidase-like"/>
    <property type="match status" value="4"/>
</dbReference>
<evidence type="ECO:0000256" key="3">
    <source>
        <dbReference type="RuleBase" id="RU004447"/>
    </source>
</evidence>
<dbReference type="PANTHER" id="PTHR11851">
    <property type="entry name" value="METALLOPROTEASE"/>
    <property type="match status" value="1"/>
</dbReference>
<protein>
    <submittedName>
        <fullName evidence="7">Insulinase family protein</fullName>
    </submittedName>
</protein>
<dbReference type="Pfam" id="PF05193">
    <property type="entry name" value="Peptidase_M16_C"/>
    <property type="match status" value="2"/>
</dbReference>
<dbReference type="InterPro" id="IPR001431">
    <property type="entry name" value="Pept_M16_Zn_BS"/>
</dbReference>
<sequence>MKKIFRTTVLVSLFFICSGTFAQEKKFEWKEGNEGGYRYAYVNNDPTNARFYTLKNGLTVILSPSKKKPRIQTYIATKAGSKTDPQEHTGLAHYLEHMLFKGTDKFGSLDWEKEKPLLDQIDALYEQYNATSDEVERKAIYKEIDRVSGEAAKFAIPNEYDKLMSNMGAEGTNAFTSFEQTVYTEDIPNNVVDKYLTVQAERFRNPTLRLFHTELESVYEEKNIGLDNDSRQAVETMFEAIFPNNNYGKQTVIGTIEHLKNPSLKAIREYYNTYYVPNNMGIIMSGDFDPSEVIAKIDKAFSYMQPKDIPAYHIDPEKPIEAPIVREVKGPNAEFIFLGFRFPGATSDDAQLLNLMGRILTNGSAGLIDLNLVKSQKLLSAAAYPYVLKDYSLLILEGNATQGQSLDDVRSLLLGQLQKLRNGEFSDDLISSIINNEKKALILQNESYKDRAEQLMNTFITGVDWAKEIGYVDRLSTITKQDIVDFANKYLNDQNYVAVYKKQGVDNSIVKVEKPTITPITMNRSDQSAFLQTVNALPEESIEPVWLDYEKDIARGKLDDLDVLAVQNKDNAIFSVTYQFPIGKWNNKLLPLAAGYIRLLGTKDKSSEQFSKEFFNLASNFSVSAGNEETYISTSGLDENFNKIVLLLHDLLRNAAADEPALEAYIARVKKSRTDMKDNKGAILQGLISYARYGANNPFNYVLSDEELDAVKAADLVQILHDFANIKHTILYYGPREVKQLVTTLPTLKLSKGAYKSVDTSVVFKELPTDKKQVLFSHYDMKQAQVFWVRNSGAYDSAKEPIISLFNSYFGDGMGSIVFQTIRESKALAYSTYAFLAKPGKKENQYSANAFIGTQTDKFNEAIAGMNSLLDSLPESPVALETAKVSLMKSIASERITDADILNSYLSAKKLGLDTDIRKSVYEKAPKLGYADLKAFHEKEWSQKPYVYCIVGDREALTQEQLTEIGETKTLSLKEIFGY</sequence>
<evidence type="ECO:0000313" key="8">
    <source>
        <dbReference type="Proteomes" id="UP001221558"/>
    </source>
</evidence>
<dbReference type="RefSeq" id="WP_274269485.1">
    <property type="nucleotide sequence ID" value="NZ_CP117880.1"/>
</dbReference>
<dbReference type="InterPro" id="IPR011249">
    <property type="entry name" value="Metalloenz_LuxS/M16"/>
</dbReference>
<name>A0ABY7WQT9_9SPHI</name>
<feature type="domain" description="Peptidase M16 N-terminal" evidence="5">
    <location>
        <begin position="63"/>
        <end position="110"/>
    </location>
</feature>
<dbReference type="InterPro" id="IPR007863">
    <property type="entry name" value="Peptidase_M16_C"/>
</dbReference>
<proteinExistence type="inferred from homology"/>
<gene>
    <name evidence="7" type="ORF">PQ465_10480</name>
</gene>
<dbReference type="EMBL" id="CP117880">
    <property type="protein sequence ID" value="WDF70781.1"/>
    <property type="molecule type" value="Genomic_DNA"/>
</dbReference>
<dbReference type="PROSITE" id="PS00143">
    <property type="entry name" value="INSULINASE"/>
    <property type="match status" value="1"/>
</dbReference>
<dbReference type="InterPro" id="IPR011765">
    <property type="entry name" value="Pept_M16_N"/>
</dbReference>
<dbReference type="SUPFAM" id="SSF63411">
    <property type="entry name" value="LuxS/MPP-like metallohydrolase"/>
    <property type="match status" value="4"/>
</dbReference>
<organism evidence="7 8">
    <name type="scientific">Sphingobacterium oryzagri</name>
    <dbReference type="NCBI Taxonomy" id="3025669"/>
    <lineage>
        <taxon>Bacteria</taxon>
        <taxon>Pseudomonadati</taxon>
        <taxon>Bacteroidota</taxon>
        <taxon>Sphingobacteriia</taxon>
        <taxon>Sphingobacteriales</taxon>
        <taxon>Sphingobacteriaceae</taxon>
        <taxon>Sphingobacterium</taxon>
    </lineage>
</organism>
<feature type="domain" description="Peptidase M16 C-terminal" evidence="6">
    <location>
        <begin position="264"/>
        <end position="435"/>
    </location>
</feature>
<feature type="domain" description="Peptidase M16 N-terminal" evidence="5">
    <location>
        <begin position="158"/>
        <end position="248"/>
    </location>
</feature>
<keyword evidence="8" id="KW-1185">Reference proteome</keyword>